<feature type="region of interest" description="Disordered" evidence="1">
    <location>
        <begin position="145"/>
        <end position="242"/>
    </location>
</feature>
<dbReference type="GO" id="GO:0003700">
    <property type="term" value="F:DNA-binding transcription factor activity"/>
    <property type="evidence" value="ECO:0007669"/>
    <property type="project" value="InterPro"/>
</dbReference>
<dbReference type="InterPro" id="IPR001845">
    <property type="entry name" value="HTH_ArsR_DNA-bd_dom"/>
</dbReference>
<dbReference type="Gene3D" id="1.10.10.10">
    <property type="entry name" value="Winged helix-like DNA-binding domain superfamily/Winged helix DNA-binding domain"/>
    <property type="match status" value="1"/>
</dbReference>
<protein>
    <submittedName>
        <fullName evidence="3">Helix-turn-helix domain-containing protein</fullName>
    </submittedName>
</protein>
<dbReference type="SUPFAM" id="SSF46785">
    <property type="entry name" value="Winged helix' DNA-binding domain"/>
    <property type="match status" value="1"/>
</dbReference>
<dbReference type="InterPro" id="IPR011991">
    <property type="entry name" value="ArsR-like_HTH"/>
</dbReference>
<organism evidence="3 4">
    <name type="scientific">Candidatus Neomicrothrix subdominans</name>
    <dbReference type="NCBI Taxonomy" id="2954438"/>
    <lineage>
        <taxon>Bacteria</taxon>
        <taxon>Bacillati</taxon>
        <taxon>Actinomycetota</taxon>
        <taxon>Acidimicrobiia</taxon>
        <taxon>Acidimicrobiales</taxon>
        <taxon>Microthrixaceae</taxon>
        <taxon>Candidatus Neomicrothrix</taxon>
    </lineage>
</organism>
<dbReference type="EMBL" id="JADJZA010000006">
    <property type="protein sequence ID" value="MBK9296835.1"/>
    <property type="molecule type" value="Genomic_DNA"/>
</dbReference>
<reference evidence="3 4" key="1">
    <citation type="submission" date="2020-10" db="EMBL/GenBank/DDBJ databases">
        <title>Connecting structure to function with the recovery of over 1000 high-quality activated sludge metagenome-assembled genomes encoding full-length rRNA genes using long-read sequencing.</title>
        <authorList>
            <person name="Singleton C.M."/>
            <person name="Petriglieri F."/>
            <person name="Kristensen J.M."/>
            <person name="Kirkegaard R.H."/>
            <person name="Michaelsen T.Y."/>
            <person name="Andersen M.H."/>
            <person name="Karst S.M."/>
            <person name="Dueholm M.S."/>
            <person name="Nielsen P.H."/>
            <person name="Albertsen M."/>
        </authorList>
    </citation>
    <scope>NUCLEOTIDE SEQUENCE [LARGE SCALE GENOMIC DNA]</scope>
    <source>
        <strain evidence="3">Lyne_18-Q3-R50-59_MAXAC.006</strain>
    </source>
</reference>
<sequence length="242" mass="25493">MANLQVQARALGDPTRHKVFRAIVDGDAPLDVAHLTAEFGLNHNAIRQHLAKLVAADLVEETVAAPSGRGRPRLQYTVAPGAESRWGVTGPYERLSMWLAEAITSKETPVELGRRVGREGYRAAGASSSPIEEMVAQMSRQGFRPVGAQRRRGRRDRAGGVPLRLGGAGRPGHGVRRTPGAGGGRSRGDRGYRGGVALPPRPPHRPLRAALPGGQPGLSLRGSGQFDPLTASVSVGTGGVHS</sequence>
<evidence type="ECO:0000313" key="4">
    <source>
        <dbReference type="Proteomes" id="UP000727993"/>
    </source>
</evidence>
<comment type="caution">
    <text evidence="3">The sequence shown here is derived from an EMBL/GenBank/DDBJ whole genome shotgun (WGS) entry which is preliminary data.</text>
</comment>
<proteinExistence type="predicted"/>
<dbReference type="Pfam" id="PF12840">
    <property type="entry name" value="HTH_20"/>
    <property type="match status" value="1"/>
</dbReference>
<dbReference type="CDD" id="cd00090">
    <property type="entry name" value="HTH_ARSR"/>
    <property type="match status" value="1"/>
</dbReference>
<feature type="domain" description="HTH arsR-type" evidence="2">
    <location>
        <begin position="6"/>
        <end position="91"/>
    </location>
</feature>
<dbReference type="Proteomes" id="UP000727993">
    <property type="component" value="Unassembled WGS sequence"/>
</dbReference>
<evidence type="ECO:0000313" key="3">
    <source>
        <dbReference type="EMBL" id="MBK9296835.1"/>
    </source>
</evidence>
<dbReference type="AlphaFoldDB" id="A0A936TFP5"/>
<accession>A0A936TFP5</accession>
<evidence type="ECO:0000259" key="2">
    <source>
        <dbReference type="SMART" id="SM00418"/>
    </source>
</evidence>
<evidence type="ECO:0000256" key="1">
    <source>
        <dbReference type="SAM" id="MobiDB-lite"/>
    </source>
</evidence>
<dbReference type="InterPro" id="IPR036388">
    <property type="entry name" value="WH-like_DNA-bd_sf"/>
</dbReference>
<gene>
    <name evidence="3" type="ORF">IPN02_08355</name>
</gene>
<dbReference type="InterPro" id="IPR036390">
    <property type="entry name" value="WH_DNA-bd_sf"/>
</dbReference>
<dbReference type="SMART" id="SM00418">
    <property type="entry name" value="HTH_ARSR"/>
    <property type="match status" value="1"/>
</dbReference>
<name>A0A936TFP5_9ACTN</name>